<evidence type="ECO:0000313" key="2">
    <source>
        <dbReference type="EMBL" id="KAE8723881.1"/>
    </source>
</evidence>
<proteinExistence type="predicted"/>
<protein>
    <recommendedName>
        <fullName evidence="4">EF-hand domain-containing protein</fullName>
    </recommendedName>
</protein>
<name>A0A6A3C7Q6_HIBSY</name>
<keyword evidence="3" id="KW-1185">Reference proteome</keyword>
<dbReference type="EMBL" id="VEPZ02000502">
    <property type="protein sequence ID" value="KAE8723881.1"/>
    <property type="molecule type" value="Genomic_DNA"/>
</dbReference>
<feature type="region of interest" description="Disordered" evidence="1">
    <location>
        <begin position="134"/>
        <end position="183"/>
    </location>
</feature>
<organism evidence="2 3">
    <name type="scientific">Hibiscus syriacus</name>
    <name type="common">Rose of Sharon</name>
    <dbReference type="NCBI Taxonomy" id="106335"/>
    <lineage>
        <taxon>Eukaryota</taxon>
        <taxon>Viridiplantae</taxon>
        <taxon>Streptophyta</taxon>
        <taxon>Embryophyta</taxon>
        <taxon>Tracheophyta</taxon>
        <taxon>Spermatophyta</taxon>
        <taxon>Magnoliopsida</taxon>
        <taxon>eudicotyledons</taxon>
        <taxon>Gunneridae</taxon>
        <taxon>Pentapetalae</taxon>
        <taxon>rosids</taxon>
        <taxon>malvids</taxon>
        <taxon>Malvales</taxon>
        <taxon>Malvaceae</taxon>
        <taxon>Malvoideae</taxon>
        <taxon>Hibiscus</taxon>
    </lineage>
</organism>
<evidence type="ECO:0000256" key="1">
    <source>
        <dbReference type="SAM" id="MobiDB-lite"/>
    </source>
</evidence>
<feature type="compositionally biased region" description="Basic and acidic residues" evidence="1">
    <location>
        <begin position="143"/>
        <end position="158"/>
    </location>
</feature>
<sequence>MMVTSVFTFCDKCYPKLVNYTGFSLHRSSQLRFVPPFMADVVQQLFANLHFTDDETVDQDAFVRVFRTIWGTGRVQDITALDANTFLLKLISCGRRSPCLPGDLLGRHVFPVRGHPTEAIREHPRLSESIRKPSELAMRGHPRATERAMRGNPREAEGRSPGVHGDLQGRQEGLATKGRSPGVHGDLQGHPECMATYGQHCGFHPI</sequence>
<gene>
    <name evidence="2" type="ORF">F3Y22_tig00011662pilonHSYRG00031</name>
</gene>
<evidence type="ECO:0000313" key="3">
    <source>
        <dbReference type="Proteomes" id="UP000436088"/>
    </source>
</evidence>
<evidence type="ECO:0008006" key="4">
    <source>
        <dbReference type="Google" id="ProtNLM"/>
    </source>
</evidence>
<dbReference type="Proteomes" id="UP000436088">
    <property type="component" value="Unassembled WGS sequence"/>
</dbReference>
<accession>A0A6A3C7Q6</accession>
<comment type="caution">
    <text evidence="2">The sequence shown here is derived from an EMBL/GenBank/DDBJ whole genome shotgun (WGS) entry which is preliminary data.</text>
</comment>
<dbReference type="AlphaFoldDB" id="A0A6A3C7Q6"/>
<reference evidence="2" key="1">
    <citation type="submission" date="2019-09" db="EMBL/GenBank/DDBJ databases">
        <title>Draft genome information of white flower Hibiscus syriacus.</title>
        <authorList>
            <person name="Kim Y.-M."/>
        </authorList>
    </citation>
    <scope>NUCLEOTIDE SEQUENCE [LARGE SCALE GENOMIC DNA]</scope>
    <source>
        <strain evidence="2">YM2019G1</strain>
    </source>
</reference>